<dbReference type="NCBIfam" id="TIGR00071">
    <property type="entry name" value="hisT_truA"/>
    <property type="match status" value="1"/>
</dbReference>
<keyword evidence="3 4" id="KW-0413">Isomerase</keyword>
<dbReference type="InterPro" id="IPR001406">
    <property type="entry name" value="PsdUridine_synth_TruA"/>
</dbReference>
<evidence type="ECO:0000256" key="4">
    <source>
        <dbReference type="HAMAP-Rule" id="MF_00171"/>
    </source>
</evidence>
<comment type="caution">
    <text evidence="4">Lacks conserved residue(s) required for the propagation of feature annotation.</text>
</comment>
<comment type="subunit">
    <text evidence="4">Homodimer.</text>
</comment>
<organism evidence="9 10">
    <name type="scientific">Marininema mesophilum</name>
    <dbReference type="NCBI Taxonomy" id="1048340"/>
    <lineage>
        <taxon>Bacteria</taxon>
        <taxon>Bacillati</taxon>
        <taxon>Bacillota</taxon>
        <taxon>Bacilli</taxon>
        <taxon>Bacillales</taxon>
        <taxon>Thermoactinomycetaceae</taxon>
        <taxon>Marininema</taxon>
    </lineage>
</organism>
<comment type="catalytic activity">
    <reaction evidence="4 7">
        <text>uridine(38/39/40) in tRNA = pseudouridine(38/39/40) in tRNA</text>
        <dbReference type="Rhea" id="RHEA:22376"/>
        <dbReference type="Rhea" id="RHEA-COMP:10085"/>
        <dbReference type="Rhea" id="RHEA-COMP:10087"/>
        <dbReference type="ChEBI" id="CHEBI:65314"/>
        <dbReference type="ChEBI" id="CHEBI:65315"/>
        <dbReference type="EC" id="5.4.99.12"/>
    </reaction>
</comment>
<dbReference type="AlphaFoldDB" id="A0A1H2XFJ9"/>
<protein>
    <recommendedName>
        <fullName evidence="4">tRNA pseudouridine synthase A</fullName>
        <ecNumber evidence="4">5.4.99.12</ecNumber>
    </recommendedName>
    <alternativeName>
        <fullName evidence="4">tRNA pseudouridine(38-40) synthase</fullName>
    </alternativeName>
    <alternativeName>
        <fullName evidence="4">tRNA pseudouridylate synthase I</fullName>
    </alternativeName>
    <alternativeName>
        <fullName evidence="4">tRNA-uridine isomerase I</fullName>
    </alternativeName>
</protein>
<dbReference type="InterPro" id="IPR020103">
    <property type="entry name" value="PsdUridine_synth_cat_dom_sf"/>
</dbReference>
<feature type="active site" description="Nucleophile" evidence="4 5">
    <location>
        <position position="47"/>
    </location>
</feature>
<evidence type="ECO:0000313" key="10">
    <source>
        <dbReference type="Proteomes" id="UP000198534"/>
    </source>
</evidence>
<comment type="function">
    <text evidence="4">Formation of pseudouridine at positions 38, 39 and 40 in the anticodon stem and loop of transfer RNAs.</text>
</comment>
<dbReference type="GO" id="GO:0031119">
    <property type="term" value="P:tRNA pseudouridine synthesis"/>
    <property type="evidence" value="ECO:0007669"/>
    <property type="project" value="UniProtKB-UniRule"/>
</dbReference>
<evidence type="ECO:0000256" key="6">
    <source>
        <dbReference type="PIRSR" id="PIRSR001430-2"/>
    </source>
</evidence>
<dbReference type="EMBL" id="FNNQ01000007">
    <property type="protein sequence ID" value="SDW91637.1"/>
    <property type="molecule type" value="Genomic_DNA"/>
</dbReference>
<dbReference type="GO" id="GO:0003723">
    <property type="term" value="F:RNA binding"/>
    <property type="evidence" value="ECO:0007669"/>
    <property type="project" value="InterPro"/>
</dbReference>
<feature type="domain" description="Pseudouridine synthase I TruA alpha/beta" evidence="8">
    <location>
        <begin position="138"/>
        <end position="239"/>
    </location>
</feature>
<dbReference type="RefSeq" id="WP_342707314.1">
    <property type="nucleotide sequence ID" value="NZ_FNNQ01000007.1"/>
</dbReference>
<dbReference type="Gene3D" id="3.30.70.660">
    <property type="entry name" value="Pseudouridine synthase I, catalytic domain, C-terminal subdomain"/>
    <property type="match status" value="1"/>
</dbReference>
<evidence type="ECO:0000259" key="8">
    <source>
        <dbReference type="Pfam" id="PF01416"/>
    </source>
</evidence>
<dbReference type="PIRSF" id="PIRSF001430">
    <property type="entry name" value="tRNA_psdUrid_synth"/>
    <property type="match status" value="1"/>
</dbReference>
<comment type="similarity">
    <text evidence="1 4 7">Belongs to the tRNA pseudouridine synthase TruA family.</text>
</comment>
<dbReference type="STRING" id="1048340.SAMN05444487_107191"/>
<evidence type="ECO:0000256" key="3">
    <source>
        <dbReference type="ARBA" id="ARBA00023235"/>
    </source>
</evidence>
<dbReference type="Proteomes" id="UP000198534">
    <property type="component" value="Unassembled WGS sequence"/>
</dbReference>
<feature type="binding site" evidence="4 6">
    <location>
        <position position="105"/>
    </location>
    <ligand>
        <name>substrate</name>
    </ligand>
</feature>
<evidence type="ECO:0000256" key="2">
    <source>
        <dbReference type="ARBA" id="ARBA00022694"/>
    </source>
</evidence>
<keyword evidence="2 4" id="KW-0819">tRNA processing</keyword>
<dbReference type="InterPro" id="IPR020094">
    <property type="entry name" value="TruA/RsuA/RluB/E/F_N"/>
</dbReference>
<evidence type="ECO:0000313" key="9">
    <source>
        <dbReference type="EMBL" id="SDW91637.1"/>
    </source>
</evidence>
<dbReference type="GO" id="GO:0160147">
    <property type="term" value="F:tRNA pseudouridine(38-40) synthase activity"/>
    <property type="evidence" value="ECO:0007669"/>
    <property type="project" value="UniProtKB-EC"/>
</dbReference>
<name>A0A1H2XFJ9_9BACL</name>
<dbReference type="CDD" id="cd02570">
    <property type="entry name" value="PseudoU_synth_EcTruA"/>
    <property type="match status" value="1"/>
</dbReference>
<evidence type="ECO:0000256" key="7">
    <source>
        <dbReference type="RuleBase" id="RU003792"/>
    </source>
</evidence>
<dbReference type="InterPro" id="IPR020095">
    <property type="entry name" value="PsdUridine_synth_TruA_C"/>
</dbReference>
<sequence>MTIAYDGTDFAGFQSQQSQRTVQGELERVLKKVTGESVIVYGAGRTDAGVHAKGQVVHFTSEAMIPLEKWVWVLNHMLPRDLAALVAEEVHESFHARYHACWKRYRYEIDTGRVPDVFTRRYRTRLAGELDILKMQEAAHHLLGTHDFTTLSSAKSTKKNRVRTLYQCDVESTATGVFITTAGDGFLYNMVRIMAGLLVQVGRGSLTPKQIPEIIASRDRGRIGKTLPPEGLTMVEVSYQPWE</sequence>
<feature type="domain" description="Pseudouridine synthase I TruA alpha/beta" evidence="8">
    <location>
        <begin position="3"/>
        <end position="98"/>
    </location>
</feature>
<gene>
    <name evidence="4" type="primary">truA</name>
    <name evidence="9" type="ORF">SAMN05444487_107191</name>
</gene>
<dbReference type="HAMAP" id="MF_00171">
    <property type="entry name" value="TruA"/>
    <property type="match status" value="1"/>
</dbReference>
<reference evidence="9 10" key="1">
    <citation type="submission" date="2016-10" db="EMBL/GenBank/DDBJ databases">
        <authorList>
            <person name="de Groot N.N."/>
        </authorList>
    </citation>
    <scope>NUCLEOTIDE SEQUENCE [LARGE SCALE GENOMIC DNA]</scope>
    <source>
        <strain evidence="9 10">DSM 45610</strain>
    </source>
</reference>
<dbReference type="SUPFAM" id="SSF55120">
    <property type="entry name" value="Pseudouridine synthase"/>
    <property type="match status" value="1"/>
</dbReference>
<dbReference type="PANTHER" id="PTHR11142:SF0">
    <property type="entry name" value="TRNA PSEUDOURIDINE SYNTHASE-LIKE 1"/>
    <property type="match status" value="1"/>
</dbReference>
<accession>A0A1H2XFJ9</accession>
<dbReference type="Gene3D" id="3.30.70.580">
    <property type="entry name" value="Pseudouridine synthase I, catalytic domain, N-terminal subdomain"/>
    <property type="match status" value="1"/>
</dbReference>
<evidence type="ECO:0000256" key="5">
    <source>
        <dbReference type="PIRSR" id="PIRSR001430-1"/>
    </source>
</evidence>
<dbReference type="InterPro" id="IPR020097">
    <property type="entry name" value="PsdUridine_synth_TruA_a/b_dom"/>
</dbReference>
<dbReference type="Pfam" id="PF01416">
    <property type="entry name" value="PseudoU_synth_1"/>
    <property type="match status" value="2"/>
</dbReference>
<evidence type="ECO:0000256" key="1">
    <source>
        <dbReference type="ARBA" id="ARBA00009375"/>
    </source>
</evidence>
<proteinExistence type="inferred from homology"/>
<dbReference type="PANTHER" id="PTHR11142">
    <property type="entry name" value="PSEUDOURIDYLATE SYNTHASE"/>
    <property type="match status" value="1"/>
</dbReference>
<keyword evidence="10" id="KW-1185">Reference proteome</keyword>
<dbReference type="FunFam" id="3.30.70.580:FF:000001">
    <property type="entry name" value="tRNA pseudouridine synthase A"/>
    <property type="match status" value="1"/>
</dbReference>
<dbReference type="EC" id="5.4.99.12" evidence="4"/>